<dbReference type="Pfam" id="PF01124">
    <property type="entry name" value="MAPEG"/>
    <property type="match status" value="1"/>
</dbReference>
<keyword evidence="3 5" id="KW-1133">Transmembrane helix</keyword>
<sequence>MSFAGLYTAHNFSLYAVPAAFAVAFAPHAYAMALYNKERAPGTQPWDGTAPKKNRDHVGDSKMSPYMQDRYLRAEAANDNGFVGLPFFAAAVVAGNVAGLPKATLNSLAATYLVSRIVFTYLYVNGTTAAWGHARSLSWLAGIISCCTLFVRAGNKYF</sequence>
<dbReference type="InterPro" id="IPR001129">
    <property type="entry name" value="Membr-assoc_MAPEG"/>
</dbReference>
<accession>A0A427YD57</accession>
<protein>
    <submittedName>
        <fullName evidence="6">Uncharacterized protein</fullName>
    </submittedName>
</protein>
<gene>
    <name evidence="6" type="ORF">EHS25_002655</name>
</gene>
<dbReference type="PANTHER" id="PTHR35371">
    <property type="entry name" value="INNER MEMBRANE PROTEIN"/>
    <property type="match status" value="1"/>
</dbReference>
<dbReference type="InterPro" id="IPR023352">
    <property type="entry name" value="MAPEG-like_dom_sf"/>
</dbReference>
<evidence type="ECO:0000313" key="7">
    <source>
        <dbReference type="Proteomes" id="UP000279259"/>
    </source>
</evidence>
<keyword evidence="4 5" id="KW-0472">Membrane</keyword>
<dbReference type="OrthoDB" id="2122304at2759"/>
<feature type="transmembrane region" description="Helical" evidence="5">
    <location>
        <begin position="105"/>
        <end position="124"/>
    </location>
</feature>
<organism evidence="6 7">
    <name type="scientific">Saitozyma podzolica</name>
    <dbReference type="NCBI Taxonomy" id="1890683"/>
    <lineage>
        <taxon>Eukaryota</taxon>
        <taxon>Fungi</taxon>
        <taxon>Dikarya</taxon>
        <taxon>Basidiomycota</taxon>
        <taxon>Agaricomycotina</taxon>
        <taxon>Tremellomycetes</taxon>
        <taxon>Tremellales</taxon>
        <taxon>Trimorphomycetaceae</taxon>
        <taxon>Saitozyma</taxon>
    </lineage>
</organism>
<feature type="transmembrane region" description="Helical" evidence="5">
    <location>
        <begin position="80"/>
        <end position="99"/>
    </location>
</feature>
<proteinExistence type="predicted"/>
<dbReference type="GO" id="GO:0016020">
    <property type="term" value="C:membrane"/>
    <property type="evidence" value="ECO:0007669"/>
    <property type="project" value="UniProtKB-SubCell"/>
</dbReference>
<evidence type="ECO:0000256" key="1">
    <source>
        <dbReference type="ARBA" id="ARBA00004370"/>
    </source>
</evidence>
<dbReference type="AlphaFoldDB" id="A0A427YD57"/>
<evidence type="ECO:0000256" key="5">
    <source>
        <dbReference type="SAM" id="Phobius"/>
    </source>
</evidence>
<dbReference type="SUPFAM" id="SSF161084">
    <property type="entry name" value="MAPEG domain-like"/>
    <property type="match status" value="1"/>
</dbReference>
<dbReference type="Proteomes" id="UP000279259">
    <property type="component" value="Unassembled WGS sequence"/>
</dbReference>
<evidence type="ECO:0000256" key="4">
    <source>
        <dbReference type="ARBA" id="ARBA00023136"/>
    </source>
</evidence>
<feature type="transmembrane region" description="Helical" evidence="5">
    <location>
        <begin position="136"/>
        <end position="154"/>
    </location>
</feature>
<dbReference type="PANTHER" id="PTHR35371:SF1">
    <property type="entry name" value="BLR7753 PROTEIN"/>
    <property type="match status" value="1"/>
</dbReference>
<keyword evidence="2 5" id="KW-0812">Transmembrane</keyword>
<reference evidence="6 7" key="1">
    <citation type="submission" date="2018-11" db="EMBL/GenBank/DDBJ databases">
        <title>Genome sequence of Saitozyma podzolica DSM 27192.</title>
        <authorList>
            <person name="Aliyu H."/>
            <person name="Gorte O."/>
            <person name="Ochsenreither K."/>
        </authorList>
    </citation>
    <scope>NUCLEOTIDE SEQUENCE [LARGE SCALE GENOMIC DNA]</scope>
    <source>
        <strain evidence="6 7">DSM 27192</strain>
    </source>
</reference>
<keyword evidence="7" id="KW-1185">Reference proteome</keyword>
<comment type="subcellular location">
    <subcellularLocation>
        <location evidence="1">Membrane</location>
    </subcellularLocation>
</comment>
<evidence type="ECO:0000256" key="2">
    <source>
        <dbReference type="ARBA" id="ARBA00022692"/>
    </source>
</evidence>
<name>A0A427YD57_9TREE</name>
<dbReference type="Gene3D" id="1.20.120.550">
    <property type="entry name" value="Membrane associated eicosanoid/glutathione metabolism-like domain"/>
    <property type="match status" value="1"/>
</dbReference>
<feature type="transmembrane region" description="Helical" evidence="5">
    <location>
        <begin position="12"/>
        <end position="35"/>
    </location>
</feature>
<evidence type="ECO:0000313" key="6">
    <source>
        <dbReference type="EMBL" id="RSH88993.1"/>
    </source>
</evidence>
<comment type="caution">
    <text evidence="6">The sequence shown here is derived from an EMBL/GenBank/DDBJ whole genome shotgun (WGS) entry which is preliminary data.</text>
</comment>
<evidence type="ECO:0000256" key="3">
    <source>
        <dbReference type="ARBA" id="ARBA00022989"/>
    </source>
</evidence>
<dbReference type="EMBL" id="RSCD01000015">
    <property type="protein sequence ID" value="RSH88993.1"/>
    <property type="molecule type" value="Genomic_DNA"/>
</dbReference>